<reference evidence="2 3" key="1">
    <citation type="submission" date="2019-04" db="EMBL/GenBank/DDBJ databases">
        <title>Fungal friends and foes A comparative genomics study of 23 Aspergillus species from section Flavi.</title>
        <authorList>
            <consortium name="DOE Joint Genome Institute"/>
            <person name="Kjaerbolling I."/>
            <person name="Vesth T.C."/>
            <person name="Frisvad J.C."/>
            <person name="Nybo J.L."/>
            <person name="Theobald S."/>
            <person name="Kildgaard S."/>
            <person name="Petersen T.I."/>
            <person name="Kuo A."/>
            <person name="Sato A."/>
            <person name="Lyhne E.K."/>
            <person name="Kogle M.E."/>
            <person name="Wiebenga A."/>
            <person name="Kun R.S."/>
            <person name="Lubbers R.J."/>
            <person name="Makela M.R."/>
            <person name="Barry K."/>
            <person name="Chovatia M."/>
            <person name="Clum A."/>
            <person name="Daum C."/>
            <person name="Haridas S."/>
            <person name="He G."/>
            <person name="LaButti K."/>
            <person name="Lipzen A."/>
            <person name="Mondo S."/>
            <person name="Pangilinan J."/>
            <person name="Riley R."/>
            <person name="Salamov A."/>
            <person name="Simmons B.A."/>
            <person name="Magnuson J.K."/>
            <person name="Henrissat B."/>
            <person name="Mortensen U.H."/>
            <person name="Larsen T.O."/>
            <person name="De vries R.P."/>
            <person name="Grigoriev I.V."/>
            <person name="Machida M."/>
            <person name="Baker S.E."/>
            <person name="Andersen M.R."/>
        </authorList>
    </citation>
    <scope>NUCLEOTIDE SEQUENCE [LARGE SCALE GENOMIC DNA]</scope>
    <source>
        <strain evidence="2 3">CBS 117635</strain>
    </source>
</reference>
<evidence type="ECO:0000256" key="1">
    <source>
        <dbReference type="SAM" id="MobiDB-lite"/>
    </source>
</evidence>
<name>A0A5N6JE70_9EURO</name>
<dbReference type="Proteomes" id="UP000326289">
    <property type="component" value="Unassembled WGS sequence"/>
</dbReference>
<sequence length="231" mass="26306">MAPAPILVQAQSPPPPPRVVGPATKKATRPTNKLPQSLIDIARVAKKDVFDPNKHLNFHSPKGVTTMKEIEHYDIFAFVCVTMLSDCTGMIGGETAIRMPLGEIRRIRWPAMGTAIVMQGRYMEHQALKALAGRERISMVTAFRPRSHLVRDEMILTGSRAISNWSELYTGYNGYRMELLEERPRAKMKEEKQRERSNRPLGIPGMKRFLEEQKALLEVTIEEFMEVEDMD</sequence>
<dbReference type="EMBL" id="ML732777">
    <property type="protein sequence ID" value="KAB8276267.1"/>
    <property type="molecule type" value="Genomic_DNA"/>
</dbReference>
<feature type="region of interest" description="Disordered" evidence="1">
    <location>
        <begin position="1"/>
        <end position="32"/>
    </location>
</feature>
<dbReference type="AlphaFoldDB" id="A0A5N6JE70"/>
<organism evidence="2 3">
    <name type="scientific">Aspergillus minisclerotigenes</name>
    <dbReference type="NCBI Taxonomy" id="656917"/>
    <lineage>
        <taxon>Eukaryota</taxon>
        <taxon>Fungi</taxon>
        <taxon>Dikarya</taxon>
        <taxon>Ascomycota</taxon>
        <taxon>Pezizomycotina</taxon>
        <taxon>Eurotiomycetes</taxon>
        <taxon>Eurotiomycetidae</taxon>
        <taxon>Eurotiales</taxon>
        <taxon>Aspergillaceae</taxon>
        <taxon>Aspergillus</taxon>
        <taxon>Aspergillus subgen. Circumdati</taxon>
    </lineage>
</organism>
<keyword evidence="3" id="KW-1185">Reference proteome</keyword>
<evidence type="ECO:0000313" key="2">
    <source>
        <dbReference type="EMBL" id="KAB8276267.1"/>
    </source>
</evidence>
<proteinExistence type="predicted"/>
<protein>
    <submittedName>
        <fullName evidence="2">Uncharacterized protein</fullName>
    </submittedName>
</protein>
<evidence type="ECO:0000313" key="3">
    <source>
        <dbReference type="Proteomes" id="UP000326289"/>
    </source>
</evidence>
<dbReference type="PANTHER" id="PTHR41677">
    <property type="entry name" value="YALI0B19030P"/>
    <property type="match status" value="1"/>
</dbReference>
<dbReference type="PANTHER" id="PTHR41677:SF1">
    <property type="entry name" value="FE2OG DIOXYGENASE DOMAIN-CONTAINING PROTEIN"/>
    <property type="match status" value="1"/>
</dbReference>
<accession>A0A5N6JE70</accession>
<gene>
    <name evidence="2" type="ORF">BDV30DRAFT_224317</name>
</gene>